<dbReference type="CDD" id="cd10795">
    <property type="entry name" value="GH57N_MJA1_like"/>
    <property type="match status" value="1"/>
</dbReference>
<dbReference type="GO" id="GO:0016787">
    <property type="term" value="F:hydrolase activity"/>
    <property type="evidence" value="ECO:0007669"/>
    <property type="project" value="UniProtKB-KW"/>
</dbReference>
<dbReference type="SUPFAM" id="SSF88713">
    <property type="entry name" value="Glycoside hydrolase/deacetylase"/>
    <property type="match status" value="1"/>
</dbReference>
<dbReference type="Proteomes" id="UP001163821">
    <property type="component" value="Unassembled WGS sequence"/>
</dbReference>
<evidence type="ECO:0000313" key="4">
    <source>
        <dbReference type="EMBL" id="MCW0483352.1"/>
    </source>
</evidence>
<protein>
    <submittedName>
        <fullName evidence="4">Glycoside hydrolase family 57 protein</fullName>
    </submittedName>
</protein>
<keyword evidence="5" id="KW-1185">Reference proteome</keyword>
<proteinExistence type="inferred from homology"/>
<dbReference type="PANTHER" id="PTHR36306:SF1">
    <property type="entry name" value="ALPHA-AMYLASE-RELATED"/>
    <property type="match status" value="1"/>
</dbReference>
<organism evidence="4 5">
    <name type="scientific">Gaoshiqia sediminis</name>
    <dbReference type="NCBI Taxonomy" id="2986998"/>
    <lineage>
        <taxon>Bacteria</taxon>
        <taxon>Pseudomonadati</taxon>
        <taxon>Bacteroidota</taxon>
        <taxon>Bacteroidia</taxon>
        <taxon>Marinilabiliales</taxon>
        <taxon>Prolixibacteraceae</taxon>
        <taxon>Gaoshiqia</taxon>
    </lineage>
</organism>
<keyword evidence="2" id="KW-0119">Carbohydrate metabolism</keyword>
<sequence>MRSICLYFRVHQPVRLKRFRFFDIGNSGYYYDDFQNEYLVHQVAQNCYLPANKILLKLINKYQGKFKLAFSISGTALDQFQAYAPEVIDSFRELAFTGCVEFVAEPYASSLSALHDKEEFRKQVRIHVAANESLFGARPAVFANTGLVYSDEIGALAAELGFRGILAEGPRHALEWRSPNYLYNNAVAPSLAVLLKNDRLSDDVAFRFSDPNWSEWPLDPKKFVSWLNMLPQNEKMVNLFMDYETFGERQKHEDGIFDFLSSMPGAVLRGSKFQFMTPTELLCLYQPTATLHVGHQTVHASAQKWLGNELQQEAFEKLYQLSGMVRDCHDKQLLKDWQYLQTSDHFFYMNTNHDSGGGFQASHSPYGSPFEAFINYMNVLNDFAIRLERYTQEEQQQYTQLKKKILETA</sequence>
<comment type="caution">
    <text evidence="4">The sequence shown here is derived from an EMBL/GenBank/DDBJ whole genome shotgun (WGS) entry which is preliminary data.</text>
</comment>
<feature type="domain" description="Glycoside hydrolase family 57 N-terminal" evidence="3">
    <location>
        <begin position="6"/>
        <end position="290"/>
    </location>
</feature>
<accession>A0AA41Y8W1</accession>
<comment type="similarity">
    <text evidence="1">Belongs to the glycosyl hydrolase 57 family.</text>
</comment>
<dbReference type="Gene3D" id="3.20.110.20">
    <property type="match status" value="1"/>
</dbReference>
<reference evidence="4" key="1">
    <citation type="submission" date="2022-10" db="EMBL/GenBank/DDBJ databases">
        <title>Gaoshiqiia sediminis gen. nov., sp. nov., isolated from coastal sediment.</title>
        <authorList>
            <person name="Yu W.X."/>
            <person name="Mu D.S."/>
            <person name="Du J.Z."/>
            <person name="Liang Y.Q."/>
        </authorList>
    </citation>
    <scope>NUCLEOTIDE SEQUENCE</scope>
    <source>
        <strain evidence="4">A06</strain>
    </source>
</reference>
<evidence type="ECO:0000256" key="1">
    <source>
        <dbReference type="ARBA" id="ARBA00006821"/>
    </source>
</evidence>
<dbReference type="InterPro" id="IPR052046">
    <property type="entry name" value="GH57_Enzymes"/>
</dbReference>
<dbReference type="AlphaFoldDB" id="A0AA41Y8W1"/>
<dbReference type="InterPro" id="IPR011330">
    <property type="entry name" value="Glyco_hydro/deAcase_b/a-brl"/>
</dbReference>
<dbReference type="GO" id="GO:0005975">
    <property type="term" value="P:carbohydrate metabolic process"/>
    <property type="evidence" value="ECO:0007669"/>
    <property type="project" value="InterPro"/>
</dbReference>
<dbReference type="Pfam" id="PF03065">
    <property type="entry name" value="Glyco_hydro_57"/>
    <property type="match status" value="1"/>
</dbReference>
<dbReference type="EMBL" id="JAPAAF010000015">
    <property type="protein sequence ID" value="MCW0483352.1"/>
    <property type="molecule type" value="Genomic_DNA"/>
</dbReference>
<evidence type="ECO:0000313" key="5">
    <source>
        <dbReference type="Proteomes" id="UP001163821"/>
    </source>
</evidence>
<dbReference type="InterPro" id="IPR004300">
    <property type="entry name" value="Glyco_hydro_57_N"/>
</dbReference>
<gene>
    <name evidence="4" type="ORF">N2K84_11465</name>
</gene>
<evidence type="ECO:0000259" key="3">
    <source>
        <dbReference type="Pfam" id="PF03065"/>
    </source>
</evidence>
<evidence type="ECO:0000256" key="2">
    <source>
        <dbReference type="ARBA" id="ARBA00023277"/>
    </source>
</evidence>
<keyword evidence="4" id="KW-0378">Hydrolase</keyword>
<dbReference type="PANTHER" id="PTHR36306">
    <property type="entry name" value="ALPHA-AMYLASE-RELATED-RELATED"/>
    <property type="match status" value="1"/>
</dbReference>
<name>A0AA41Y8W1_9BACT</name>
<dbReference type="RefSeq" id="WP_282591954.1">
    <property type="nucleotide sequence ID" value="NZ_JAPAAF010000015.1"/>
</dbReference>